<keyword evidence="1" id="KW-0863">Zinc-finger</keyword>
<sequence>MAEGIAESCRLSSRTSESAARQGGFLARLQLPRPQQTYATATTATATSPSSQAWSLTKADKVALHFSRRCVPCNFFLRAGDGCRLGEACNHCHLCGEQEARTQRNRIQQECRRARKEGKTFRAGRIQQPRLVYDL</sequence>
<dbReference type="AlphaFoldDB" id="A0A812GNQ1"/>
<feature type="domain" description="C3H1-type" evidence="2">
    <location>
        <begin position="67"/>
        <end position="96"/>
    </location>
</feature>
<evidence type="ECO:0000259" key="2">
    <source>
        <dbReference type="PROSITE" id="PS50103"/>
    </source>
</evidence>
<dbReference type="GO" id="GO:0008270">
    <property type="term" value="F:zinc ion binding"/>
    <property type="evidence" value="ECO:0007669"/>
    <property type="project" value="UniProtKB-KW"/>
</dbReference>
<organism evidence="3 4">
    <name type="scientific">Symbiodinium natans</name>
    <dbReference type="NCBI Taxonomy" id="878477"/>
    <lineage>
        <taxon>Eukaryota</taxon>
        <taxon>Sar</taxon>
        <taxon>Alveolata</taxon>
        <taxon>Dinophyceae</taxon>
        <taxon>Suessiales</taxon>
        <taxon>Symbiodiniaceae</taxon>
        <taxon>Symbiodinium</taxon>
    </lineage>
</organism>
<name>A0A812GNQ1_9DINO</name>
<dbReference type="OrthoDB" id="406987at2759"/>
<comment type="caution">
    <text evidence="3">The sequence shown here is derived from an EMBL/GenBank/DDBJ whole genome shotgun (WGS) entry which is preliminary data.</text>
</comment>
<feature type="zinc finger region" description="C3H1-type" evidence="1">
    <location>
        <begin position="67"/>
        <end position="96"/>
    </location>
</feature>
<evidence type="ECO:0000313" key="3">
    <source>
        <dbReference type="EMBL" id="CAE6921970.1"/>
    </source>
</evidence>
<evidence type="ECO:0000313" key="4">
    <source>
        <dbReference type="Proteomes" id="UP000604046"/>
    </source>
</evidence>
<reference evidence="3" key="1">
    <citation type="submission" date="2021-02" db="EMBL/GenBank/DDBJ databases">
        <authorList>
            <person name="Dougan E. K."/>
            <person name="Rhodes N."/>
            <person name="Thang M."/>
            <person name="Chan C."/>
        </authorList>
    </citation>
    <scope>NUCLEOTIDE SEQUENCE</scope>
</reference>
<dbReference type="Proteomes" id="UP000604046">
    <property type="component" value="Unassembled WGS sequence"/>
</dbReference>
<dbReference type="EMBL" id="CAJNDS010000025">
    <property type="protein sequence ID" value="CAE6921970.1"/>
    <property type="molecule type" value="Genomic_DNA"/>
</dbReference>
<keyword evidence="1" id="KW-0479">Metal-binding</keyword>
<evidence type="ECO:0000256" key="1">
    <source>
        <dbReference type="PROSITE-ProRule" id="PRU00723"/>
    </source>
</evidence>
<proteinExistence type="predicted"/>
<keyword evidence="1" id="KW-0862">Zinc</keyword>
<gene>
    <name evidence="3" type="ORF">SNAT2548_LOCUS489</name>
</gene>
<protein>
    <recommendedName>
        <fullName evidence="2">C3H1-type domain-containing protein</fullName>
    </recommendedName>
</protein>
<dbReference type="InterPro" id="IPR000571">
    <property type="entry name" value="Znf_CCCH"/>
</dbReference>
<keyword evidence="4" id="KW-1185">Reference proteome</keyword>
<accession>A0A812GNQ1</accession>
<dbReference type="PROSITE" id="PS50103">
    <property type="entry name" value="ZF_C3H1"/>
    <property type="match status" value="1"/>
</dbReference>